<accession>A0ABD1D842</accession>
<dbReference type="GO" id="GO:0046872">
    <property type="term" value="F:metal ion binding"/>
    <property type="evidence" value="ECO:0007669"/>
    <property type="project" value="UniProtKB-KW"/>
</dbReference>
<comment type="function">
    <text evidence="2">May be involved in the metabolism of insect hormones and in the breakdown of synthetic insecticides.</text>
</comment>
<evidence type="ECO:0000256" key="3">
    <source>
        <dbReference type="ARBA" id="ARBA00004174"/>
    </source>
</evidence>
<proteinExistence type="inferred from homology"/>
<keyword evidence="6" id="KW-0349">Heme</keyword>
<keyword evidence="7" id="KW-0479">Metal-binding</keyword>
<evidence type="ECO:0000256" key="1">
    <source>
        <dbReference type="ARBA" id="ARBA00001971"/>
    </source>
</evidence>
<evidence type="ECO:0000256" key="7">
    <source>
        <dbReference type="ARBA" id="ARBA00022723"/>
    </source>
</evidence>
<dbReference type="PROSITE" id="PS00086">
    <property type="entry name" value="CYTOCHROME_P450"/>
    <property type="match status" value="1"/>
</dbReference>
<comment type="caution">
    <text evidence="15">The sequence shown here is derived from an EMBL/GenBank/DDBJ whole genome shotgun (WGS) entry which is preliminary data.</text>
</comment>
<dbReference type="PRINTS" id="PR00385">
    <property type="entry name" value="P450"/>
</dbReference>
<feature type="transmembrane region" description="Helical" evidence="14">
    <location>
        <begin position="485"/>
        <end position="504"/>
    </location>
</feature>
<evidence type="ECO:0000256" key="9">
    <source>
        <dbReference type="ARBA" id="ARBA00022848"/>
    </source>
</evidence>
<dbReference type="GO" id="GO:0005789">
    <property type="term" value="C:endoplasmic reticulum membrane"/>
    <property type="evidence" value="ECO:0007669"/>
    <property type="project" value="UniProtKB-SubCell"/>
</dbReference>
<keyword evidence="14" id="KW-1133">Transmembrane helix</keyword>
<evidence type="ECO:0000256" key="13">
    <source>
        <dbReference type="ARBA" id="ARBA00023136"/>
    </source>
</evidence>
<evidence type="ECO:0000256" key="10">
    <source>
        <dbReference type="ARBA" id="ARBA00023002"/>
    </source>
</evidence>
<dbReference type="EMBL" id="JBEHCU010006976">
    <property type="protein sequence ID" value="KAL1395813.1"/>
    <property type="molecule type" value="Genomic_DNA"/>
</dbReference>
<evidence type="ECO:0000256" key="5">
    <source>
        <dbReference type="ARBA" id="ARBA00010617"/>
    </source>
</evidence>
<dbReference type="AlphaFoldDB" id="A0ABD1D842"/>
<keyword evidence="11" id="KW-0408">Iron</keyword>
<dbReference type="CDD" id="cd11057">
    <property type="entry name" value="CYP313-like"/>
    <property type="match status" value="2"/>
</dbReference>
<keyword evidence="9" id="KW-0492">Microsome</keyword>
<keyword evidence="16" id="KW-1185">Reference proteome</keyword>
<dbReference type="PRINTS" id="PR00463">
    <property type="entry name" value="EP450I"/>
</dbReference>
<dbReference type="InterPro" id="IPR017972">
    <property type="entry name" value="Cyt_P450_CS"/>
</dbReference>
<evidence type="ECO:0000256" key="6">
    <source>
        <dbReference type="ARBA" id="ARBA00022617"/>
    </source>
</evidence>
<evidence type="ECO:0000256" key="2">
    <source>
        <dbReference type="ARBA" id="ARBA00003690"/>
    </source>
</evidence>
<dbReference type="GO" id="GO:0004497">
    <property type="term" value="F:monooxygenase activity"/>
    <property type="evidence" value="ECO:0007669"/>
    <property type="project" value="UniProtKB-KW"/>
</dbReference>
<dbReference type="InterPro" id="IPR001128">
    <property type="entry name" value="Cyt_P450"/>
</dbReference>
<name>A0ABD1D842_CULPP</name>
<evidence type="ECO:0000313" key="16">
    <source>
        <dbReference type="Proteomes" id="UP001562425"/>
    </source>
</evidence>
<dbReference type="PANTHER" id="PTHR24291:SF189">
    <property type="entry name" value="CYTOCHROME P450 4C3-RELATED"/>
    <property type="match status" value="1"/>
</dbReference>
<comment type="cofactor">
    <cofactor evidence="1">
        <name>heme</name>
        <dbReference type="ChEBI" id="CHEBI:30413"/>
    </cofactor>
</comment>
<evidence type="ECO:0000256" key="11">
    <source>
        <dbReference type="ARBA" id="ARBA00023004"/>
    </source>
</evidence>
<keyword evidence="13 14" id="KW-0472">Membrane</keyword>
<keyword evidence="8" id="KW-0256">Endoplasmic reticulum</keyword>
<reference evidence="15 16" key="1">
    <citation type="submission" date="2024-05" db="EMBL/GenBank/DDBJ databases">
        <title>Culex pipiens pipiens assembly and annotation.</title>
        <authorList>
            <person name="Alout H."/>
            <person name="Durand T."/>
        </authorList>
    </citation>
    <scope>NUCLEOTIDE SEQUENCE [LARGE SCALE GENOMIC DNA]</scope>
    <source>
        <strain evidence="15">HA-2024</strain>
        <tissue evidence="15">Whole body</tissue>
    </source>
</reference>
<keyword evidence="10" id="KW-0560">Oxidoreductase</keyword>
<keyword evidence="12" id="KW-0503">Monooxygenase</keyword>
<organism evidence="15 16">
    <name type="scientific">Culex pipiens pipiens</name>
    <name type="common">Northern house mosquito</name>
    <dbReference type="NCBI Taxonomy" id="38569"/>
    <lineage>
        <taxon>Eukaryota</taxon>
        <taxon>Metazoa</taxon>
        <taxon>Ecdysozoa</taxon>
        <taxon>Arthropoda</taxon>
        <taxon>Hexapoda</taxon>
        <taxon>Insecta</taxon>
        <taxon>Pterygota</taxon>
        <taxon>Neoptera</taxon>
        <taxon>Endopterygota</taxon>
        <taxon>Diptera</taxon>
        <taxon>Nematocera</taxon>
        <taxon>Culicoidea</taxon>
        <taxon>Culicidae</taxon>
        <taxon>Culicinae</taxon>
        <taxon>Culicini</taxon>
        <taxon>Culex</taxon>
        <taxon>Culex</taxon>
    </lineage>
</organism>
<sequence>MFKILLAIAGFFLFVWYYLFRRSRRRMYELAAKIPGPLDWPLIGAIHIGIGRGPTEIFNYLFQYMHTLRSPIRAWFGHLLVILIDEPEHLAVILNSQDCLKKSYVYRFVGFEKGLFNAPPELWRVLRKQLNTSFSNAATKSFVPVFNEKSDNLVSNLRHHVGRGQFDFLAIAGEYSLSTSSVNALGLDLDNDQSDYKKRYLENGEKMFTLKFTRIYKAWLHPQSIYKWTASYREEMRRLKFFQNMSRNIFETRKRMRLTNPESFSAAERDEDNVRRPQLFIERLEKMYFESKTTDDEGVIENLDTFLFASNDTTASLVSTTLLLLAMYQDVQERLFQEIRDTLPNDFIEYEDLAKLTYLDMVLKETMRLIPVVAVVARENEKEIQIGEYTIPANTQIVVPIIKVHRDKNIWGERADEFDPENFSPENCAKRHPYAFIPFSGGIRNCVGIKYAYVSLKIALIKLIKSYKFSTTLKLCDLEAVFGEMLKVLLVVMGILVCTWYYFFRRSRRRLYELAAKIPGPFDWPLIGSIHIGIGRGPTTILPYFLQFLHVVPTPMRAWFGPLLMVVIDNPEHVALILNSQDCVKRSYVYRFLGFEKGLFNAPPDLWRKQRKLLNPSFSNAVVKRFVPTFNAKADKLAESLLALAGTGQFNMVEKAGEYTVSTTMVNSLGLDLDEDNSDYKKRYLENADKMQTLKFTRIYKAWLHPEFIYKLTPSYREEMKRVKMFQEMSRKTLELRKAARLEKSIQKCNIYRDEDNVRHVPLFIDRLEAIASESDFFDEECIIENLDTVIFASNDTSACAISTALLLLAMHPDVQERLYQEVIDAAPNDYIDYEDLAKLVYLEMVIKESMRLLPVVPVFARECEKEIQVGEYTIPAGAQIMIPTIKVHRDRKIWGDRSEEFDPENFSPENCAKRHPFAFLPFTGGVRSCTGAKYAYISLKIVLAKLVKRYRLSTELRLADLKFHASIVMRIGNGYMISIERRDGKKAW</sequence>
<keyword evidence="14" id="KW-0812">Transmembrane</keyword>
<gene>
    <name evidence="15" type="ORF">pipiens_010966</name>
</gene>
<evidence type="ECO:0000313" key="15">
    <source>
        <dbReference type="EMBL" id="KAL1395813.1"/>
    </source>
</evidence>
<dbReference type="PANTHER" id="PTHR24291">
    <property type="entry name" value="CYTOCHROME P450 FAMILY 4"/>
    <property type="match status" value="1"/>
</dbReference>
<dbReference type="FunFam" id="1.10.630.10:FF:000035">
    <property type="entry name" value="CYtochrome P450 family"/>
    <property type="match status" value="2"/>
</dbReference>
<evidence type="ECO:0000256" key="12">
    <source>
        <dbReference type="ARBA" id="ARBA00023033"/>
    </source>
</evidence>
<dbReference type="Proteomes" id="UP001562425">
    <property type="component" value="Unassembled WGS sequence"/>
</dbReference>
<comment type="subcellular location">
    <subcellularLocation>
        <location evidence="4">Endoplasmic reticulum membrane</location>
        <topology evidence="4">Peripheral membrane protein</topology>
    </subcellularLocation>
    <subcellularLocation>
        <location evidence="3">Microsome membrane</location>
        <topology evidence="3">Peripheral membrane protein</topology>
    </subcellularLocation>
</comment>
<dbReference type="Pfam" id="PF00067">
    <property type="entry name" value="p450"/>
    <property type="match status" value="2"/>
</dbReference>
<evidence type="ECO:0000256" key="4">
    <source>
        <dbReference type="ARBA" id="ARBA00004406"/>
    </source>
</evidence>
<dbReference type="InterPro" id="IPR036396">
    <property type="entry name" value="Cyt_P450_sf"/>
</dbReference>
<protein>
    <recommendedName>
        <fullName evidence="17">Cytochrome P450</fullName>
    </recommendedName>
</protein>
<dbReference type="SUPFAM" id="SSF48264">
    <property type="entry name" value="Cytochrome P450"/>
    <property type="match status" value="2"/>
</dbReference>
<dbReference type="Gene3D" id="1.10.630.10">
    <property type="entry name" value="Cytochrome P450"/>
    <property type="match status" value="2"/>
</dbReference>
<evidence type="ECO:0008006" key="17">
    <source>
        <dbReference type="Google" id="ProtNLM"/>
    </source>
</evidence>
<comment type="similarity">
    <text evidence="5">Belongs to the cytochrome P450 family.</text>
</comment>
<evidence type="ECO:0000256" key="8">
    <source>
        <dbReference type="ARBA" id="ARBA00022824"/>
    </source>
</evidence>
<evidence type="ECO:0000256" key="14">
    <source>
        <dbReference type="SAM" id="Phobius"/>
    </source>
</evidence>
<dbReference type="InterPro" id="IPR002401">
    <property type="entry name" value="Cyt_P450_E_grp-I"/>
</dbReference>
<dbReference type="InterPro" id="IPR050196">
    <property type="entry name" value="Cytochrome_P450_Monoox"/>
</dbReference>